<feature type="domain" description="HTH lysR-type" evidence="5">
    <location>
        <begin position="1"/>
        <end position="58"/>
    </location>
</feature>
<dbReference type="RefSeq" id="WP_002599545.1">
    <property type="nucleotide sequence ID" value="NZ_CAUWHC010000005.1"/>
</dbReference>
<dbReference type="PANTHER" id="PTHR30419">
    <property type="entry name" value="HTH-TYPE TRANSCRIPTIONAL REGULATOR YBHD"/>
    <property type="match status" value="1"/>
</dbReference>
<reference evidence="6 7" key="1">
    <citation type="submission" date="2013-01" db="EMBL/GenBank/DDBJ databases">
        <title>The Genome Sequence of Clostridium colicanis 209318.</title>
        <authorList>
            <consortium name="The Broad Institute Genome Sequencing Platform"/>
            <person name="Earl A."/>
            <person name="Ward D."/>
            <person name="Feldgarden M."/>
            <person name="Gevers D."/>
            <person name="Courvalin P."/>
            <person name="Lambert T."/>
            <person name="Walker B."/>
            <person name="Young S.K."/>
            <person name="Zeng Q."/>
            <person name="Gargeya S."/>
            <person name="Fitzgerald M."/>
            <person name="Haas B."/>
            <person name="Abouelleil A."/>
            <person name="Alvarado L."/>
            <person name="Arachchi H.M."/>
            <person name="Berlin A.M."/>
            <person name="Chapman S.B."/>
            <person name="Dewar J."/>
            <person name="Goldberg J."/>
            <person name="Griggs A."/>
            <person name="Gujja S."/>
            <person name="Hansen M."/>
            <person name="Howarth C."/>
            <person name="Imamovic A."/>
            <person name="Larimer J."/>
            <person name="McCowan C."/>
            <person name="Murphy C."/>
            <person name="Neiman D."/>
            <person name="Pearson M."/>
            <person name="Priest M."/>
            <person name="Roberts A."/>
            <person name="Saif S."/>
            <person name="Shea T."/>
            <person name="Sisk P."/>
            <person name="Sykes S."/>
            <person name="Wortman J."/>
            <person name="Nusbaum C."/>
            <person name="Birren B."/>
        </authorList>
    </citation>
    <scope>NUCLEOTIDE SEQUENCE [LARGE SCALE GENOMIC DNA]</scope>
    <source>
        <strain evidence="6 7">209318</strain>
    </source>
</reference>
<dbReference type="Gene3D" id="1.10.10.10">
    <property type="entry name" value="Winged helix-like DNA-binding domain superfamily/Winged helix DNA-binding domain"/>
    <property type="match status" value="1"/>
</dbReference>
<dbReference type="InterPro" id="IPR000847">
    <property type="entry name" value="LysR_HTH_N"/>
</dbReference>
<evidence type="ECO:0000256" key="2">
    <source>
        <dbReference type="ARBA" id="ARBA00023015"/>
    </source>
</evidence>
<dbReference type="PROSITE" id="PS50931">
    <property type="entry name" value="HTH_LYSR"/>
    <property type="match status" value="1"/>
</dbReference>
<organism evidence="6 7">
    <name type="scientific">Clostridium thermobutyricum</name>
    <dbReference type="NCBI Taxonomy" id="29372"/>
    <lineage>
        <taxon>Bacteria</taxon>
        <taxon>Bacillati</taxon>
        <taxon>Bacillota</taxon>
        <taxon>Clostridia</taxon>
        <taxon>Eubacteriales</taxon>
        <taxon>Clostridiaceae</taxon>
        <taxon>Clostridium</taxon>
    </lineage>
</organism>
<dbReference type="InterPro" id="IPR036388">
    <property type="entry name" value="WH-like_DNA-bd_sf"/>
</dbReference>
<dbReference type="Gene3D" id="3.40.190.290">
    <property type="match status" value="1"/>
</dbReference>
<proteinExistence type="inferred from homology"/>
<dbReference type="Pfam" id="PF00126">
    <property type="entry name" value="HTH_1"/>
    <property type="match status" value="1"/>
</dbReference>
<dbReference type="GO" id="GO:0003677">
    <property type="term" value="F:DNA binding"/>
    <property type="evidence" value="ECO:0007669"/>
    <property type="project" value="UniProtKB-KW"/>
</dbReference>
<dbReference type="AlphaFoldDB" id="N9XVI7"/>
<gene>
    <name evidence="6" type="ORF">HMPREF1092_03105</name>
</gene>
<name>N9XVI7_9CLOT</name>
<dbReference type="HOGENOM" id="CLU_039613_6_2_9"/>
<dbReference type="PANTHER" id="PTHR30419:SF8">
    <property type="entry name" value="NITROGEN ASSIMILATION TRANSCRIPTIONAL ACTIVATOR-RELATED"/>
    <property type="match status" value="1"/>
</dbReference>
<keyword evidence="2" id="KW-0805">Transcription regulation</keyword>
<keyword evidence="4" id="KW-0804">Transcription</keyword>
<dbReference type="EMBL" id="AGYT01000019">
    <property type="protein sequence ID" value="ENY99968.1"/>
    <property type="molecule type" value="Genomic_DNA"/>
</dbReference>
<dbReference type="eggNOG" id="COG0583">
    <property type="taxonomic scope" value="Bacteria"/>
</dbReference>
<dbReference type="InterPro" id="IPR036390">
    <property type="entry name" value="WH_DNA-bd_sf"/>
</dbReference>
<comment type="caution">
    <text evidence="6">The sequence shown here is derived from an EMBL/GenBank/DDBJ whole genome shotgun (WGS) entry which is preliminary data.</text>
</comment>
<dbReference type="InterPro" id="IPR050950">
    <property type="entry name" value="HTH-type_LysR_regulators"/>
</dbReference>
<dbReference type="Pfam" id="PF03466">
    <property type="entry name" value="LysR_substrate"/>
    <property type="match status" value="1"/>
</dbReference>
<protein>
    <recommendedName>
        <fullName evidence="5">HTH lysR-type domain-containing protein</fullName>
    </recommendedName>
</protein>
<dbReference type="GO" id="GO:0003700">
    <property type="term" value="F:DNA-binding transcription factor activity"/>
    <property type="evidence" value="ECO:0007669"/>
    <property type="project" value="InterPro"/>
</dbReference>
<dbReference type="InterPro" id="IPR005119">
    <property type="entry name" value="LysR_subst-bd"/>
</dbReference>
<evidence type="ECO:0000256" key="4">
    <source>
        <dbReference type="ARBA" id="ARBA00023163"/>
    </source>
</evidence>
<dbReference type="Proteomes" id="UP000013097">
    <property type="component" value="Unassembled WGS sequence"/>
</dbReference>
<keyword evidence="3" id="KW-0238">DNA-binding</keyword>
<accession>N9XVI7</accession>
<dbReference type="FunFam" id="1.10.10.10:FF:000001">
    <property type="entry name" value="LysR family transcriptional regulator"/>
    <property type="match status" value="1"/>
</dbReference>
<evidence type="ECO:0000313" key="6">
    <source>
        <dbReference type="EMBL" id="ENY99968.1"/>
    </source>
</evidence>
<dbReference type="SUPFAM" id="SSF53850">
    <property type="entry name" value="Periplasmic binding protein-like II"/>
    <property type="match status" value="1"/>
</dbReference>
<keyword evidence="7" id="KW-1185">Reference proteome</keyword>
<sequence length="315" mass="36411">MELLQLKYFQSVAKYENITKAAKELHISQPSLSITIKRLEDELNVPLFNRKGKKIELSVFGKNFLKHVDSIMSQIENSKSEILEMYGQKNTHLSITTNTSFFLSGVLKEFLMVNSDITLTQSIINEYDEIKGKLQDRSIDFAITSPSLDDPDVETIDLIEEEIVVVIPKTHPLAHKKFIYLNEVKDEDFIEVAENNSFKNITNKLFEQAGFSPNVIFEGDSYIISELLETKRVISLAPVSICLKSKSDFYSILRLKDKNKTRKISISYKKGIHLSELSKKFLEHTIDYYKNSWYTVENSDNEHIRYIFSDVLNKE</sequence>
<dbReference type="PRINTS" id="PR00039">
    <property type="entry name" value="HTHLYSR"/>
</dbReference>
<evidence type="ECO:0000256" key="1">
    <source>
        <dbReference type="ARBA" id="ARBA00009437"/>
    </source>
</evidence>
<evidence type="ECO:0000313" key="7">
    <source>
        <dbReference type="Proteomes" id="UP000013097"/>
    </source>
</evidence>
<evidence type="ECO:0000259" key="5">
    <source>
        <dbReference type="PROSITE" id="PS50931"/>
    </source>
</evidence>
<dbReference type="PATRIC" id="fig|999411.4.peg.3017"/>
<evidence type="ECO:0000256" key="3">
    <source>
        <dbReference type="ARBA" id="ARBA00023125"/>
    </source>
</evidence>
<comment type="similarity">
    <text evidence="1">Belongs to the LysR transcriptional regulatory family.</text>
</comment>
<dbReference type="SUPFAM" id="SSF46785">
    <property type="entry name" value="Winged helix' DNA-binding domain"/>
    <property type="match status" value="1"/>
</dbReference>
<dbReference type="CDD" id="cd05466">
    <property type="entry name" value="PBP2_LTTR_substrate"/>
    <property type="match status" value="1"/>
</dbReference>
<dbReference type="GO" id="GO:0005829">
    <property type="term" value="C:cytosol"/>
    <property type="evidence" value="ECO:0007669"/>
    <property type="project" value="TreeGrafter"/>
</dbReference>